<evidence type="ECO:0000313" key="5">
    <source>
        <dbReference type="EMBL" id="KAF2191845.1"/>
    </source>
</evidence>
<evidence type="ECO:0000313" key="6">
    <source>
        <dbReference type="Proteomes" id="UP000800200"/>
    </source>
</evidence>
<keyword evidence="6" id="KW-1185">Reference proteome</keyword>
<feature type="compositionally biased region" description="Basic and acidic residues" evidence="3">
    <location>
        <begin position="281"/>
        <end position="296"/>
    </location>
</feature>
<proteinExistence type="predicted"/>
<evidence type="ECO:0000259" key="4">
    <source>
        <dbReference type="PROSITE" id="PS50002"/>
    </source>
</evidence>
<dbReference type="Pfam" id="PF07653">
    <property type="entry name" value="SH3_2"/>
    <property type="match status" value="1"/>
</dbReference>
<feature type="region of interest" description="Disordered" evidence="3">
    <location>
        <begin position="201"/>
        <end position="253"/>
    </location>
</feature>
<evidence type="ECO:0000256" key="3">
    <source>
        <dbReference type="SAM" id="MobiDB-lite"/>
    </source>
</evidence>
<dbReference type="AlphaFoldDB" id="A0A6A6EL19"/>
<dbReference type="InterPro" id="IPR001452">
    <property type="entry name" value="SH3_domain"/>
</dbReference>
<accession>A0A6A6EL19</accession>
<sequence length="323" mass="36539">MHSGEPFIKVGNYMNEAMEPMFDRHITSPNPSAFSPASLGIWPTMAENSTPSHNSNDNTPKVELFRVKAHHSYAPQKPTEIGLSAGDEVIVYRDAEVGWAFGLNLSDSRKGFFPINYTVPLTESKSCADVVEVPQIRPTSPASVVSLSSNGYLDPWYSQYVPQSPSPHYYPPSPGHAVNVHYHGIPQSRRYDGHSAEYLASHPDRQGYSSSPQPRSPPILSSPESTALSKDKPKISDDAVRPHSSNDKSNSPRDIYDLRMSLLTNLVRIGKDAYNIHREGRSMRRERERREYERNGAWDGDEGVENGYENYECRRERKRRDRY</sequence>
<dbReference type="PROSITE" id="PS50002">
    <property type="entry name" value="SH3"/>
    <property type="match status" value="1"/>
</dbReference>
<name>A0A6A6EL19_9PEZI</name>
<feature type="compositionally biased region" description="Basic and acidic residues" evidence="3">
    <location>
        <begin position="229"/>
        <end position="253"/>
    </location>
</feature>
<feature type="region of interest" description="Disordered" evidence="3">
    <location>
        <begin position="281"/>
        <end position="308"/>
    </location>
</feature>
<dbReference type="InterPro" id="IPR036028">
    <property type="entry name" value="SH3-like_dom_sf"/>
</dbReference>
<evidence type="ECO:0000256" key="1">
    <source>
        <dbReference type="ARBA" id="ARBA00022443"/>
    </source>
</evidence>
<dbReference type="OrthoDB" id="5340910at2759"/>
<protein>
    <recommendedName>
        <fullName evidence="4">SH3 domain-containing protein</fullName>
    </recommendedName>
</protein>
<dbReference type="SUPFAM" id="SSF50044">
    <property type="entry name" value="SH3-domain"/>
    <property type="match status" value="1"/>
</dbReference>
<dbReference type="Gene3D" id="2.30.30.40">
    <property type="entry name" value="SH3 Domains"/>
    <property type="match status" value="1"/>
</dbReference>
<dbReference type="SMART" id="SM00326">
    <property type="entry name" value="SH3"/>
    <property type="match status" value="1"/>
</dbReference>
<reference evidence="5" key="1">
    <citation type="journal article" date="2020" name="Stud. Mycol.">
        <title>101 Dothideomycetes genomes: a test case for predicting lifestyles and emergence of pathogens.</title>
        <authorList>
            <person name="Haridas S."/>
            <person name="Albert R."/>
            <person name="Binder M."/>
            <person name="Bloem J."/>
            <person name="Labutti K."/>
            <person name="Salamov A."/>
            <person name="Andreopoulos B."/>
            <person name="Baker S."/>
            <person name="Barry K."/>
            <person name="Bills G."/>
            <person name="Bluhm B."/>
            <person name="Cannon C."/>
            <person name="Castanera R."/>
            <person name="Culley D."/>
            <person name="Daum C."/>
            <person name="Ezra D."/>
            <person name="Gonzalez J."/>
            <person name="Henrissat B."/>
            <person name="Kuo A."/>
            <person name="Liang C."/>
            <person name="Lipzen A."/>
            <person name="Lutzoni F."/>
            <person name="Magnuson J."/>
            <person name="Mondo S."/>
            <person name="Nolan M."/>
            <person name="Ohm R."/>
            <person name="Pangilinan J."/>
            <person name="Park H.-J."/>
            <person name="Ramirez L."/>
            <person name="Alfaro M."/>
            <person name="Sun H."/>
            <person name="Tritt A."/>
            <person name="Yoshinaga Y."/>
            <person name="Zwiers L.-H."/>
            <person name="Turgeon B."/>
            <person name="Goodwin S."/>
            <person name="Spatafora J."/>
            <person name="Crous P."/>
            <person name="Grigoriev I."/>
        </authorList>
    </citation>
    <scope>NUCLEOTIDE SEQUENCE</scope>
    <source>
        <strain evidence="5">CBS 207.26</strain>
    </source>
</reference>
<gene>
    <name evidence="5" type="ORF">K469DRAFT_804876</name>
</gene>
<feature type="domain" description="SH3" evidence="4">
    <location>
        <begin position="62"/>
        <end position="123"/>
    </location>
</feature>
<organism evidence="5 6">
    <name type="scientific">Zopfia rhizophila CBS 207.26</name>
    <dbReference type="NCBI Taxonomy" id="1314779"/>
    <lineage>
        <taxon>Eukaryota</taxon>
        <taxon>Fungi</taxon>
        <taxon>Dikarya</taxon>
        <taxon>Ascomycota</taxon>
        <taxon>Pezizomycotina</taxon>
        <taxon>Dothideomycetes</taxon>
        <taxon>Dothideomycetes incertae sedis</taxon>
        <taxon>Zopfiaceae</taxon>
        <taxon>Zopfia</taxon>
    </lineage>
</organism>
<dbReference type="EMBL" id="ML994616">
    <property type="protein sequence ID" value="KAF2191845.1"/>
    <property type="molecule type" value="Genomic_DNA"/>
</dbReference>
<evidence type="ECO:0000256" key="2">
    <source>
        <dbReference type="PROSITE-ProRule" id="PRU00192"/>
    </source>
</evidence>
<dbReference type="Proteomes" id="UP000800200">
    <property type="component" value="Unassembled WGS sequence"/>
</dbReference>
<keyword evidence="1 2" id="KW-0728">SH3 domain</keyword>